<protein>
    <submittedName>
        <fullName evidence="1">Uncharacterized protein</fullName>
    </submittedName>
</protein>
<sequence length="95" mass="10462">MQNRGEEPRENSGRASCGRRGRVVCERRRETESRAVGRATGSARELEVSAVGELRVSAVRSSWEFLGRGRAVGLGREVELGVFSVLRECEPRVCG</sequence>
<comment type="caution">
    <text evidence="1">The sequence shown here is derived from an EMBL/GenBank/DDBJ whole genome shotgun (WGS) entry which is preliminary data.</text>
</comment>
<dbReference type="AlphaFoldDB" id="A0A218XHL3"/>
<proteinExistence type="predicted"/>
<gene>
    <name evidence="1" type="ORF">CDL15_Pgr026445</name>
</gene>
<evidence type="ECO:0000313" key="1">
    <source>
        <dbReference type="EMBL" id="OWM84437.1"/>
    </source>
</evidence>
<organism evidence="1 2">
    <name type="scientific">Punica granatum</name>
    <name type="common">Pomegranate</name>
    <dbReference type="NCBI Taxonomy" id="22663"/>
    <lineage>
        <taxon>Eukaryota</taxon>
        <taxon>Viridiplantae</taxon>
        <taxon>Streptophyta</taxon>
        <taxon>Embryophyta</taxon>
        <taxon>Tracheophyta</taxon>
        <taxon>Spermatophyta</taxon>
        <taxon>Magnoliopsida</taxon>
        <taxon>eudicotyledons</taxon>
        <taxon>Gunneridae</taxon>
        <taxon>Pentapetalae</taxon>
        <taxon>rosids</taxon>
        <taxon>malvids</taxon>
        <taxon>Myrtales</taxon>
        <taxon>Lythraceae</taxon>
        <taxon>Punica</taxon>
    </lineage>
</organism>
<dbReference type="Proteomes" id="UP000197138">
    <property type="component" value="Unassembled WGS sequence"/>
</dbReference>
<evidence type="ECO:0000313" key="2">
    <source>
        <dbReference type="Proteomes" id="UP000197138"/>
    </source>
</evidence>
<dbReference type="EMBL" id="MTKT01001359">
    <property type="protein sequence ID" value="OWM84437.1"/>
    <property type="molecule type" value="Genomic_DNA"/>
</dbReference>
<reference evidence="2" key="1">
    <citation type="journal article" date="2017" name="Plant J.">
        <title>The pomegranate (Punica granatum L.) genome and the genomics of punicalagin biosynthesis.</title>
        <authorList>
            <person name="Qin G."/>
            <person name="Xu C."/>
            <person name="Ming R."/>
            <person name="Tang H."/>
            <person name="Guyot R."/>
            <person name="Kramer E.M."/>
            <person name="Hu Y."/>
            <person name="Yi X."/>
            <person name="Qi Y."/>
            <person name="Xu X."/>
            <person name="Gao Z."/>
            <person name="Pan H."/>
            <person name="Jian J."/>
            <person name="Tian Y."/>
            <person name="Yue Z."/>
            <person name="Xu Y."/>
        </authorList>
    </citation>
    <scope>NUCLEOTIDE SEQUENCE [LARGE SCALE GENOMIC DNA]</scope>
    <source>
        <strain evidence="2">cv. Dabenzi</strain>
    </source>
</reference>
<name>A0A218XHL3_PUNGR</name>
<accession>A0A218XHL3</accession>